<dbReference type="PANTHER" id="PTHR23028:SF53">
    <property type="entry name" value="ACYL_TRANSF_3 DOMAIN-CONTAINING PROTEIN"/>
    <property type="match status" value="1"/>
</dbReference>
<dbReference type="GO" id="GO:0000271">
    <property type="term" value="P:polysaccharide biosynthetic process"/>
    <property type="evidence" value="ECO:0007669"/>
    <property type="project" value="TreeGrafter"/>
</dbReference>
<gene>
    <name evidence="3" type="ORF">HMPREF9018_1968</name>
</gene>
<feature type="transmembrane region" description="Helical" evidence="1">
    <location>
        <begin position="134"/>
        <end position="154"/>
    </location>
</feature>
<dbReference type="InterPro" id="IPR002656">
    <property type="entry name" value="Acyl_transf_3_dom"/>
</dbReference>
<keyword evidence="3" id="KW-0808">Transferase</keyword>
<feature type="transmembrane region" description="Helical" evidence="1">
    <location>
        <begin position="285"/>
        <end position="305"/>
    </location>
</feature>
<reference evidence="3 4" key="1">
    <citation type="submission" date="2010-09" db="EMBL/GenBank/DDBJ databases">
        <authorList>
            <person name="Harkins D.M."/>
            <person name="Madupu R."/>
            <person name="Durkin A.S."/>
            <person name="Torralba M."/>
            <person name="Methe B."/>
            <person name="Sutton G.G."/>
            <person name="Nelson K.E."/>
        </authorList>
    </citation>
    <scope>NUCLEOTIDE SEQUENCE [LARGE SCALE GENOMIC DNA]</scope>
    <source>
        <strain evidence="3 4">CRIS 21A-A</strain>
    </source>
</reference>
<keyword evidence="1" id="KW-1133">Transmembrane helix</keyword>
<protein>
    <submittedName>
        <fullName evidence="3">Acyltransferase</fullName>
    </submittedName>
</protein>
<keyword evidence="1" id="KW-0812">Transmembrane</keyword>
<feature type="transmembrane region" description="Helical" evidence="1">
    <location>
        <begin position="31"/>
        <end position="50"/>
    </location>
</feature>
<proteinExistence type="predicted"/>
<name>E1GX54_9BACT</name>
<dbReference type="SUPFAM" id="SSF52266">
    <property type="entry name" value="SGNH hydrolase"/>
    <property type="match status" value="1"/>
</dbReference>
<organism evidence="3 4">
    <name type="scientific">Prevotella amnii CRIS 21A-A</name>
    <dbReference type="NCBI Taxonomy" id="679191"/>
    <lineage>
        <taxon>Bacteria</taxon>
        <taxon>Pseudomonadati</taxon>
        <taxon>Bacteroidota</taxon>
        <taxon>Bacteroidia</taxon>
        <taxon>Bacteroidales</taxon>
        <taxon>Prevotellaceae</taxon>
        <taxon>Prevotella</taxon>
    </lineage>
</organism>
<feature type="transmembrane region" description="Helical" evidence="1">
    <location>
        <begin position="349"/>
        <end position="368"/>
    </location>
</feature>
<feature type="domain" description="Acyltransferase 3" evidence="2">
    <location>
        <begin position="6"/>
        <end position="329"/>
    </location>
</feature>
<evidence type="ECO:0000313" key="4">
    <source>
        <dbReference type="Proteomes" id="UP000016016"/>
    </source>
</evidence>
<dbReference type="PANTHER" id="PTHR23028">
    <property type="entry name" value="ACETYLTRANSFERASE"/>
    <property type="match status" value="1"/>
</dbReference>
<dbReference type="eggNOG" id="COG1835">
    <property type="taxonomic scope" value="Bacteria"/>
</dbReference>
<keyword evidence="1" id="KW-0472">Membrane</keyword>
<evidence type="ECO:0000259" key="2">
    <source>
        <dbReference type="Pfam" id="PF01757"/>
    </source>
</evidence>
<feature type="transmembrane region" description="Helical" evidence="1">
    <location>
        <begin position="195"/>
        <end position="214"/>
    </location>
</feature>
<accession>E1GX54</accession>
<sequence length="585" mass="68058">MDNRFQFFDVIKGIAILGVVLFHIGLLNYGYLGVDVFLVISGYLTTISLLKYKSMNGSNYSNFIKRRITRLAPMSLIAIAISLFICYFVMVPADFKLCSEMVVGSSIFMGNVVQYITSRDYWDSINDFKPLMHLWYVGLIFQFYILFPIIFIVKNSKNRGGRMLELFLWIIFIASIAFYLIPIGEDEIDTSVKFYLLPARLFEFVAGSIVAFNYRKEKACNSLTKYVLFILIALILIISINFEIDAKKIRLIIAVALTTGLLILKERDKRLLESYKLPAIAKLGVASYSIYIFHQVIIALYRYIVNYDFSITEYLGLFFMSIIIGLICYKYIEKPLSDIARTKKGSNYIIIFSIVLAIMLIAVGAYVYNKKGVMRDVPQLNIYKNDPSSWEQQGYNERINKFNKDFPANGRKNILVFGDSYGRDWINIMLESNIDTTKYNISYHGIDVDSSAIARAKKANVIFVANSNELKVFYYMLPYFYDKKFWRVGYKKYYSSIGPMYNNIFRDKNYYKRHVVEPERSREINDIERKLYRSRYIDMMGVLKNKDGEITVFTPNHKFISHDGLHLTKEGAKYYAKKLNVKKYL</sequence>
<feature type="transmembrane region" description="Helical" evidence="1">
    <location>
        <begin position="71"/>
        <end position="90"/>
    </location>
</feature>
<feature type="transmembrane region" description="Helical" evidence="1">
    <location>
        <begin position="248"/>
        <end position="264"/>
    </location>
</feature>
<dbReference type="InterPro" id="IPR050879">
    <property type="entry name" value="Acyltransferase_3"/>
</dbReference>
<dbReference type="Pfam" id="PF01757">
    <property type="entry name" value="Acyl_transf_3"/>
    <property type="match status" value="1"/>
</dbReference>
<evidence type="ECO:0000256" key="1">
    <source>
        <dbReference type="SAM" id="Phobius"/>
    </source>
</evidence>
<evidence type="ECO:0000313" key="3">
    <source>
        <dbReference type="EMBL" id="EFN90743.1"/>
    </source>
</evidence>
<dbReference type="AlphaFoldDB" id="E1GX54"/>
<dbReference type="Proteomes" id="UP000016016">
    <property type="component" value="Unassembled WGS sequence"/>
</dbReference>
<feature type="transmembrane region" description="Helical" evidence="1">
    <location>
        <begin position="166"/>
        <end position="183"/>
    </location>
</feature>
<feature type="transmembrane region" description="Helical" evidence="1">
    <location>
        <begin position="226"/>
        <end position="242"/>
    </location>
</feature>
<keyword evidence="3" id="KW-0012">Acyltransferase</keyword>
<dbReference type="GO" id="GO:0016020">
    <property type="term" value="C:membrane"/>
    <property type="evidence" value="ECO:0007669"/>
    <property type="project" value="TreeGrafter"/>
</dbReference>
<dbReference type="EMBL" id="ADFQ01000085">
    <property type="protein sequence ID" value="EFN90743.1"/>
    <property type="molecule type" value="Genomic_DNA"/>
</dbReference>
<feature type="transmembrane region" description="Helical" evidence="1">
    <location>
        <begin position="311"/>
        <end position="329"/>
    </location>
</feature>
<comment type="caution">
    <text evidence="3">The sequence shown here is derived from an EMBL/GenBank/DDBJ whole genome shotgun (WGS) entry which is preliminary data.</text>
</comment>
<dbReference type="RefSeq" id="WP_008450138.1">
    <property type="nucleotide sequence ID" value="NZ_ADFQ01000085.1"/>
</dbReference>
<feature type="transmembrane region" description="Helical" evidence="1">
    <location>
        <begin position="7"/>
        <end position="25"/>
    </location>
</feature>
<dbReference type="GO" id="GO:0016747">
    <property type="term" value="F:acyltransferase activity, transferring groups other than amino-acyl groups"/>
    <property type="evidence" value="ECO:0007669"/>
    <property type="project" value="InterPro"/>
</dbReference>